<evidence type="ECO:0000256" key="4">
    <source>
        <dbReference type="ARBA" id="ARBA00004555"/>
    </source>
</evidence>
<reference evidence="12" key="1">
    <citation type="submission" date="2023-07" db="EMBL/GenBank/DDBJ databases">
        <authorList>
            <consortium name="CYATHOMIX"/>
        </authorList>
    </citation>
    <scope>NUCLEOTIDE SEQUENCE</scope>
    <source>
        <strain evidence="12">N/A</strain>
    </source>
</reference>
<evidence type="ECO:0000256" key="11">
    <source>
        <dbReference type="SAM" id="Phobius"/>
    </source>
</evidence>
<dbReference type="EMBL" id="CATQJL010000112">
    <property type="protein sequence ID" value="CAJ0595621.1"/>
    <property type="molecule type" value="Genomic_DNA"/>
</dbReference>
<dbReference type="GO" id="GO:0016020">
    <property type="term" value="C:membrane"/>
    <property type="evidence" value="ECO:0007669"/>
    <property type="project" value="UniProtKB-SubCell"/>
</dbReference>
<keyword evidence="9 11" id="KW-0472">Membrane</keyword>
<evidence type="ECO:0000256" key="7">
    <source>
        <dbReference type="ARBA" id="ARBA00023034"/>
    </source>
</evidence>
<dbReference type="GO" id="GO:0005794">
    <property type="term" value="C:Golgi apparatus"/>
    <property type="evidence" value="ECO:0007669"/>
    <property type="project" value="UniProtKB-SubCell"/>
</dbReference>
<dbReference type="InterPro" id="IPR010876">
    <property type="entry name" value="C1orf43"/>
</dbReference>
<sequence>MGWLIFDGISVLYVFTLFLLLIIIMAIFVQRQIFRLRNNSARQRPNVSLKPIAKRSCLAIEQKLDAVETMRKSYLPRLTDCTTIGQHSSAPYVHRMIAVDEISLEIDSQLARIDPELARQAGESTLAYLTRVRQKMPSLPVPLIQRIAFMHEAARYRSQKFELKDLMELRSLLNKFVKTIAEAPVVDAATPATPVKGILHHLGQKALQSKKRRSKAFGGSDGGRLLAGYINEEQVSLLPVRSTPQFEDPTRLRRQSDSQRSLIE</sequence>
<name>A0AA36GNW1_CYLNA</name>
<feature type="compositionally biased region" description="Basic and acidic residues" evidence="10">
    <location>
        <begin position="248"/>
        <end position="264"/>
    </location>
</feature>
<keyword evidence="6 11" id="KW-1133">Transmembrane helix</keyword>
<dbReference type="PANTHER" id="PTHR21425:SF2">
    <property type="entry name" value="PROTEIN C1ORF43"/>
    <property type="match status" value="1"/>
</dbReference>
<proteinExistence type="predicted"/>
<evidence type="ECO:0000256" key="5">
    <source>
        <dbReference type="ARBA" id="ARBA00022692"/>
    </source>
</evidence>
<evidence type="ECO:0000313" key="12">
    <source>
        <dbReference type="EMBL" id="CAJ0595621.1"/>
    </source>
</evidence>
<dbReference type="Proteomes" id="UP001176961">
    <property type="component" value="Unassembled WGS sequence"/>
</dbReference>
<evidence type="ECO:0000256" key="10">
    <source>
        <dbReference type="SAM" id="MobiDB-lite"/>
    </source>
</evidence>
<comment type="caution">
    <text evidence="12">The sequence shown here is derived from an EMBL/GenBank/DDBJ whole genome shotgun (WGS) entry which is preliminary data.</text>
</comment>
<protein>
    <submittedName>
        <fullName evidence="12">Uncharacterized protein</fullName>
    </submittedName>
</protein>
<evidence type="ECO:0000256" key="9">
    <source>
        <dbReference type="ARBA" id="ARBA00023136"/>
    </source>
</evidence>
<feature type="region of interest" description="Disordered" evidence="10">
    <location>
        <begin position="240"/>
        <end position="264"/>
    </location>
</feature>
<evidence type="ECO:0000256" key="6">
    <source>
        <dbReference type="ARBA" id="ARBA00022989"/>
    </source>
</evidence>
<comment type="subcellular location">
    <subcellularLocation>
        <location evidence="4">Golgi apparatus</location>
    </subcellularLocation>
    <subcellularLocation>
        <location evidence="2">Membrane</location>
        <topology evidence="2">Single-pass membrane protein</topology>
    </subcellularLocation>
    <subcellularLocation>
        <location evidence="3">Mitochondrion</location>
    </subcellularLocation>
</comment>
<dbReference type="Pfam" id="PF07406">
    <property type="entry name" value="NICE-3"/>
    <property type="match status" value="1"/>
</dbReference>
<evidence type="ECO:0000313" key="13">
    <source>
        <dbReference type="Proteomes" id="UP001176961"/>
    </source>
</evidence>
<evidence type="ECO:0000256" key="3">
    <source>
        <dbReference type="ARBA" id="ARBA00004173"/>
    </source>
</evidence>
<organism evidence="12 13">
    <name type="scientific">Cylicocyclus nassatus</name>
    <name type="common">Nematode worm</name>
    <dbReference type="NCBI Taxonomy" id="53992"/>
    <lineage>
        <taxon>Eukaryota</taxon>
        <taxon>Metazoa</taxon>
        <taxon>Ecdysozoa</taxon>
        <taxon>Nematoda</taxon>
        <taxon>Chromadorea</taxon>
        <taxon>Rhabditida</taxon>
        <taxon>Rhabditina</taxon>
        <taxon>Rhabditomorpha</taxon>
        <taxon>Strongyloidea</taxon>
        <taxon>Strongylidae</taxon>
        <taxon>Cylicocyclus</taxon>
    </lineage>
</organism>
<feature type="transmembrane region" description="Helical" evidence="11">
    <location>
        <begin position="12"/>
        <end position="29"/>
    </location>
</feature>
<dbReference type="GO" id="GO:0005739">
    <property type="term" value="C:mitochondrion"/>
    <property type="evidence" value="ECO:0007669"/>
    <property type="project" value="UniProtKB-SubCell"/>
</dbReference>
<accession>A0AA36GNW1</accession>
<evidence type="ECO:0000256" key="1">
    <source>
        <dbReference type="ARBA" id="ARBA00002620"/>
    </source>
</evidence>
<dbReference type="PANTHER" id="PTHR21425">
    <property type="entry name" value="NICE-3"/>
    <property type="match status" value="1"/>
</dbReference>
<evidence type="ECO:0000256" key="2">
    <source>
        <dbReference type="ARBA" id="ARBA00004167"/>
    </source>
</evidence>
<dbReference type="AlphaFoldDB" id="A0AA36GNW1"/>
<comment type="function">
    <text evidence="1">General regulator of phagocytosis. Required to uptake Gram negative bacterium by macrophages.</text>
</comment>
<keyword evidence="8" id="KW-0496">Mitochondrion</keyword>
<keyword evidence="13" id="KW-1185">Reference proteome</keyword>
<gene>
    <name evidence="12" type="ORF">CYNAS_LOCUS7604</name>
</gene>
<keyword evidence="5 11" id="KW-0812">Transmembrane</keyword>
<keyword evidence="7" id="KW-0333">Golgi apparatus</keyword>
<evidence type="ECO:0000256" key="8">
    <source>
        <dbReference type="ARBA" id="ARBA00023128"/>
    </source>
</evidence>